<dbReference type="InterPro" id="IPR009752">
    <property type="entry name" value="Phage_Mu_GpJ"/>
</dbReference>
<reference evidence="2" key="1">
    <citation type="submission" date="2016-09" db="EMBL/GenBank/DDBJ databases">
        <authorList>
            <person name="Varghese N."/>
            <person name="Submissions S."/>
        </authorList>
    </citation>
    <scope>NUCLEOTIDE SEQUENCE [LARGE SCALE GENOMIC DNA]</scope>
    <source>
        <strain evidence="2">ANC 4667</strain>
    </source>
</reference>
<keyword evidence="2" id="KW-1185">Reference proteome</keyword>
<sequence>MYATRNDLEARFGEGELQQLEIMQTVGNSIEEALQDASEEIDSYIAVKYVLPLPSTPSTLKRIACNIARYRLYFQQPTEEVENRYKAEIDFLKRIADGKATLNILNPQNEVTEEQPKNKPSTMPIGTTYTGGVFGDDVLNMMPSIK</sequence>
<dbReference type="Proteomes" id="UP000243468">
    <property type="component" value="Unassembled WGS sequence"/>
</dbReference>
<proteinExistence type="predicted"/>
<protein>
    <submittedName>
        <fullName evidence="1">Mu-like prophage protein gp36</fullName>
    </submittedName>
</protein>
<evidence type="ECO:0000313" key="1">
    <source>
        <dbReference type="EMBL" id="SDB83111.1"/>
    </source>
</evidence>
<dbReference type="RefSeq" id="WP_092818191.1">
    <property type="nucleotide sequence ID" value="NZ_BAABKJ010000007.1"/>
</dbReference>
<dbReference type="STRING" id="1226327.SAMN05421732_101106"/>
<organism evidence="1 2">
    <name type="scientific">Acinetobacter kookii</name>
    <dbReference type="NCBI Taxonomy" id="1226327"/>
    <lineage>
        <taxon>Bacteria</taxon>
        <taxon>Pseudomonadati</taxon>
        <taxon>Pseudomonadota</taxon>
        <taxon>Gammaproteobacteria</taxon>
        <taxon>Moraxellales</taxon>
        <taxon>Moraxellaceae</taxon>
        <taxon>Acinetobacter</taxon>
    </lineage>
</organism>
<dbReference type="Pfam" id="PF07030">
    <property type="entry name" value="Phage_Mu_Gp36"/>
    <property type="match status" value="1"/>
</dbReference>
<gene>
    <name evidence="1" type="ORF">SAMN05421732_101106</name>
</gene>
<dbReference type="AlphaFoldDB" id="A0A1G6GM81"/>
<accession>A0A1G6GM81</accession>
<dbReference type="OrthoDB" id="9812088at2"/>
<dbReference type="EMBL" id="FMYO01000001">
    <property type="protein sequence ID" value="SDB83111.1"/>
    <property type="molecule type" value="Genomic_DNA"/>
</dbReference>
<evidence type="ECO:0000313" key="2">
    <source>
        <dbReference type="Proteomes" id="UP000243468"/>
    </source>
</evidence>
<name>A0A1G6GM81_9GAMM</name>